<reference evidence="2" key="1">
    <citation type="submission" date="2022-11" db="UniProtKB">
        <authorList>
            <consortium name="WormBaseParasite"/>
        </authorList>
    </citation>
    <scope>IDENTIFICATION</scope>
</reference>
<accession>A0AC34F300</accession>
<evidence type="ECO:0000313" key="1">
    <source>
        <dbReference type="Proteomes" id="UP000887579"/>
    </source>
</evidence>
<dbReference type="Proteomes" id="UP000887579">
    <property type="component" value="Unplaced"/>
</dbReference>
<sequence length="112" mass="12697">MHPEPTYDNMVPFIGVITPRGVGYGTKHVATGLGAMLLHQNMETVARANDYKLSRDEAFALLRKCMEVHIYRDCTADNEYDISSITKEGTTMEKPQQVIGTWEISELNNQYE</sequence>
<organism evidence="1 2">
    <name type="scientific">Panagrolaimus sp. ES5</name>
    <dbReference type="NCBI Taxonomy" id="591445"/>
    <lineage>
        <taxon>Eukaryota</taxon>
        <taxon>Metazoa</taxon>
        <taxon>Ecdysozoa</taxon>
        <taxon>Nematoda</taxon>
        <taxon>Chromadorea</taxon>
        <taxon>Rhabditida</taxon>
        <taxon>Tylenchina</taxon>
        <taxon>Panagrolaimomorpha</taxon>
        <taxon>Panagrolaimoidea</taxon>
        <taxon>Panagrolaimidae</taxon>
        <taxon>Panagrolaimus</taxon>
    </lineage>
</organism>
<protein>
    <submittedName>
        <fullName evidence="2">Proteasome subunit beta type-4</fullName>
    </submittedName>
</protein>
<proteinExistence type="predicted"/>
<evidence type="ECO:0000313" key="2">
    <source>
        <dbReference type="WBParaSite" id="ES5_v2.g1130.t1"/>
    </source>
</evidence>
<name>A0AC34F300_9BILA</name>
<dbReference type="WBParaSite" id="ES5_v2.g1130.t1">
    <property type="protein sequence ID" value="ES5_v2.g1130.t1"/>
    <property type="gene ID" value="ES5_v2.g1130"/>
</dbReference>